<dbReference type="EMBL" id="CP046391">
    <property type="protein sequence ID" value="QJC27702.1"/>
    <property type="molecule type" value="Genomic_DNA"/>
</dbReference>
<name>A0A858PYQ8_9RICK</name>
<evidence type="ECO:0000313" key="3">
    <source>
        <dbReference type="EMBL" id="QJC27702.1"/>
    </source>
</evidence>
<dbReference type="KEGG" id="aplt:ANPL_03175"/>
<evidence type="ECO:0000313" key="4">
    <source>
        <dbReference type="Proteomes" id="UP000500930"/>
    </source>
</evidence>
<dbReference type="PROSITE" id="PS51257">
    <property type="entry name" value="PROKAR_LIPOPROTEIN"/>
    <property type="match status" value="1"/>
</dbReference>
<evidence type="ECO:0000259" key="2">
    <source>
        <dbReference type="Pfam" id="PF11412"/>
    </source>
</evidence>
<feature type="chain" id="PRO_5032316102" description="Thiol:disulfide interchange protein DsbD N-terminal domain-containing protein" evidence="1">
    <location>
        <begin position="25"/>
        <end position="171"/>
    </location>
</feature>
<reference evidence="3 4" key="1">
    <citation type="journal article" date="2020" name="Pathogens">
        <title>First Whole Genome Sequence of Anaplasma platys, an Obligate Intracellular Rickettsial Pathogen of Dogs.</title>
        <authorList>
            <person name="Llanes A."/>
            <person name="Rajeev S."/>
        </authorList>
    </citation>
    <scope>NUCLEOTIDE SEQUENCE [LARGE SCALE GENOMIC DNA]</scope>
    <source>
        <strain evidence="3 4">S3</strain>
    </source>
</reference>
<dbReference type="Pfam" id="PF11412">
    <property type="entry name" value="DsbD_N"/>
    <property type="match status" value="1"/>
</dbReference>
<dbReference type="InterPro" id="IPR028250">
    <property type="entry name" value="DsbDN"/>
</dbReference>
<dbReference type="AlphaFoldDB" id="A0A858PYQ8"/>
<keyword evidence="1" id="KW-0732">Signal</keyword>
<dbReference type="Proteomes" id="UP000500930">
    <property type="component" value="Chromosome"/>
</dbReference>
<protein>
    <recommendedName>
        <fullName evidence="2">Thiol:disulfide interchange protein DsbD N-terminal domain-containing protein</fullName>
    </recommendedName>
</protein>
<sequence length="171" mass="19339">MKFLKGTRFALAWGLLLFSSVSCWGSKEADNLDNAYDDHAKVQVVVESYSESKMSLSVAIDVESGWHIYAEDPGDVGMPTKFWFEEDDGIKDLHVTWPEFSRTSVQLGKKVFRSNIYKGVTHFPITFTLLNDTEKQLQLHVSYAVCGEMCIPVSRAFTVEIPENSFNTNAR</sequence>
<proteinExistence type="predicted"/>
<organism evidence="3 4">
    <name type="scientific">Anaplasma platys</name>
    <dbReference type="NCBI Taxonomy" id="949"/>
    <lineage>
        <taxon>Bacteria</taxon>
        <taxon>Pseudomonadati</taxon>
        <taxon>Pseudomonadota</taxon>
        <taxon>Alphaproteobacteria</taxon>
        <taxon>Rickettsiales</taxon>
        <taxon>Anaplasmataceae</taxon>
        <taxon>Anaplasma</taxon>
    </lineage>
</organism>
<feature type="domain" description="Thiol:disulfide interchange protein DsbD N-terminal" evidence="2">
    <location>
        <begin position="46"/>
        <end position="156"/>
    </location>
</feature>
<feature type="signal peptide" evidence="1">
    <location>
        <begin position="1"/>
        <end position="24"/>
    </location>
</feature>
<accession>A0A858PYQ8</accession>
<evidence type="ECO:0000256" key="1">
    <source>
        <dbReference type="SAM" id="SignalP"/>
    </source>
</evidence>
<keyword evidence="4" id="KW-1185">Reference proteome</keyword>
<gene>
    <name evidence="3" type="ORF">ANPL_03175</name>
</gene>